<reference evidence="2" key="1">
    <citation type="submission" date="2022-10" db="EMBL/GenBank/DDBJ databases">
        <title>Genome assembly of Pristionchus species.</title>
        <authorList>
            <person name="Yoshida K."/>
            <person name="Sommer R.J."/>
        </authorList>
    </citation>
    <scope>NUCLEOTIDE SEQUENCE [LARGE SCALE GENOMIC DNA]</scope>
    <source>
        <strain evidence="2">RS5460</strain>
    </source>
</reference>
<feature type="non-terminal residue" evidence="1">
    <location>
        <position position="369"/>
    </location>
</feature>
<keyword evidence="2" id="KW-1185">Reference proteome</keyword>
<evidence type="ECO:0000313" key="1">
    <source>
        <dbReference type="EMBL" id="GMR30350.1"/>
    </source>
</evidence>
<dbReference type="AlphaFoldDB" id="A0AAN5C4J0"/>
<name>A0AAN5C4J0_9BILA</name>
<accession>A0AAN5C4J0</accession>
<proteinExistence type="predicted"/>
<protein>
    <submittedName>
        <fullName evidence="1">Uncharacterized protein</fullName>
    </submittedName>
</protein>
<gene>
    <name evidence="1" type="ORF">PMAYCL1PPCAC_00545</name>
</gene>
<dbReference type="EMBL" id="BTRK01000001">
    <property type="protein sequence ID" value="GMR30350.1"/>
    <property type="molecule type" value="Genomic_DNA"/>
</dbReference>
<feature type="non-terminal residue" evidence="1">
    <location>
        <position position="1"/>
    </location>
</feature>
<evidence type="ECO:0000313" key="2">
    <source>
        <dbReference type="Proteomes" id="UP001328107"/>
    </source>
</evidence>
<sequence>IFFKDKENNAITGPFTVKEILEKSWENKTLFDYSTPFYVMTDGIQPDEGTPFTTFAELIDRRGNPVNSFSDCAMEIDGQVYLSLLPLEMGILMLNLKSLTDFAKVYLGICKICQAGKAEMIEWLINHFSELDTEFIKLPVDQKKVVFDELVRELIVNTYLYCFFCDRFMFTYRQKLNHMASPNHSFKTISKSHHFLMVNSLMTMMVGAWNIYQIFDGELKFSTKQLEKCRPLNEPVNVDRLKAKGIALFRLLKQRNPNLSIAGLAEDYVNSQLRNNVYWMNYLRSAIGDEQPCCFRCKLIFAGYLEYCIHLLTVSHLNKAHPWDHFTLVANYHFSRIERALCEESARRLAAAAQNNVDPEPELPNLDPE</sequence>
<dbReference type="Proteomes" id="UP001328107">
    <property type="component" value="Unassembled WGS sequence"/>
</dbReference>
<organism evidence="1 2">
    <name type="scientific">Pristionchus mayeri</name>
    <dbReference type="NCBI Taxonomy" id="1317129"/>
    <lineage>
        <taxon>Eukaryota</taxon>
        <taxon>Metazoa</taxon>
        <taxon>Ecdysozoa</taxon>
        <taxon>Nematoda</taxon>
        <taxon>Chromadorea</taxon>
        <taxon>Rhabditida</taxon>
        <taxon>Rhabditina</taxon>
        <taxon>Diplogasteromorpha</taxon>
        <taxon>Diplogasteroidea</taxon>
        <taxon>Neodiplogasteridae</taxon>
        <taxon>Pristionchus</taxon>
    </lineage>
</organism>
<comment type="caution">
    <text evidence="1">The sequence shown here is derived from an EMBL/GenBank/DDBJ whole genome shotgun (WGS) entry which is preliminary data.</text>
</comment>